<feature type="transmembrane region" description="Helical" evidence="6">
    <location>
        <begin position="351"/>
        <end position="370"/>
    </location>
</feature>
<keyword evidence="8" id="KW-1185">Reference proteome</keyword>
<reference evidence="7 8" key="1">
    <citation type="journal article" date="2024" name="Plant J.">
        <title>Genome sequences and population genomics reveal climatic adaptation and genomic divergence between two closely related sweetgum species.</title>
        <authorList>
            <person name="Xu W.Q."/>
            <person name="Ren C.Q."/>
            <person name="Zhang X.Y."/>
            <person name="Comes H.P."/>
            <person name="Liu X.H."/>
            <person name="Li Y.G."/>
            <person name="Kettle C.J."/>
            <person name="Jalonen R."/>
            <person name="Gaisberger H."/>
            <person name="Ma Y.Z."/>
            <person name="Qiu Y.X."/>
        </authorList>
    </citation>
    <scope>NUCLEOTIDE SEQUENCE [LARGE SCALE GENOMIC DNA]</scope>
    <source>
        <strain evidence="7">Hangzhou</strain>
    </source>
</reference>
<dbReference type="PANTHER" id="PTHR11654">
    <property type="entry name" value="OLIGOPEPTIDE TRANSPORTER-RELATED"/>
    <property type="match status" value="1"/>
</dbReference>
<keyword evidence="4 6" id="KW-1133">Transmembrane helix</keyword>
<evidence type="ECO:0000256" key="2">
    <source>
        <dbReference type="ARBA" id="ARBA00005982"/>
    </source>
</evidence>
<dbReference type="InterPro" id="IPR036259">
    <property type="entry name" value="MFS_trans_sf"/>
</dbReference>
<sequence length="866" mass="96134">MEISSDQMSHQHLPKRKKGGLITMPFIIANEAFEKVASYGLLPNMILYLMGDYYMGLAKGTNILFFWSAATNFMPLVGAFLADSYLGRFLTIGLGSIASLLGMVLLWLTAMIPQFKPPPCNQSTNSCKSPTLAQLTLLISSFSLMSIGAGGIRPCSLAFGADQLDKRDNPKNERVLESFFGWYYASAAISVVIALTGIVYIQDHMGWKVGFGVPAILMFLSAFLFFFASPLYVKHKVGKSLFAGFVQVIVVAYKNRKLAFPPRNSKGWYHHTGPELVMPTDKLSFLQRRIDVSCFYSAVHRNLGRLVLPINFCGHKLNEAFEKVASYGLLPNMIFYLIGDYNMGLAKGTNILFYWSAATNFMPLVGAFLADSYLGRFLTIGLGSIASLLGMVLLWLTAMIPQVKPPPCDHLINNCKSPTFAQLTVLISSFGLMSTGAGGIRPCSLAFGADQWDKRDNPKNIRILESFFSWYYVSATVSVLIALTGIVYLQDHKGWKKATKSLFVGYAQVIAVAYKNRKLPLPAGNSIEWYHHKKDSELIMPTDKLRMMCSRKLKCKRGQRVISLEKQMELSADQMSRQLVPRAQRGGLITLPFIIANEAFEKVASYGLLPNMIMYLMRDYKMGVTKGSNILFFWLAATNFMPLVGAFLADSYLGRFLTIGLGSIASLLGMVLLWLTAMIPQVKPPPCNQTTNSCKSPTLAQLTPLISSFALMSIGAGCIRPCSFAVGADQLDKRDDPKNKRVLGSFFGWYYASSAVSVLIALFIQDHMGSKVGFGVPAILMFFSAFSFFLASSSYVKQKSSKSLFTGFAQVIVVAYKNRKLALPIRNSNGLYQHKKNSELVLPTNKRRYHHIIIVINHQDFARVVH</sequence>
<feature type="transmembrane region" description="Helical" evidence="6">
    <location>
        <begin position="21"/>
        <end position="42"/>
    </location>
</feature>
<dbReference type="GO" id="GO:0022857">
    <property type="term" value="F:transmembrane transporter activity"/>
    <property type="evidence" value="ECO:0007669"/>
    <property type="project" value="InterPro"/>
</dbReference>
<accession>A0AAP0RN38</accession>
<dbReference type="InterPro" id="IPR000109">
    <property type="entry name" value="POT_fam"/>
</dbReference>
<evidence type="ECO:0000313" key="7">
    <source>
        <dbReference type="EMBL" id="KAK9281427.1"/>
    </source>
</evidence>
<organism evidence="7 8">
    <name type="scientific">Liquidambar formosana</name>
    <name type="common">Formosan gum</name>
    <dbReference type="NCBI Taxonomy" id="63359"/>
    <lineage>
        <taxon>Eukaryota</taxon>
        <taxon>Viridiplantae</taxon>
        <taxon>Streptophyta</taxon>
        <taxon>Embryophyta</taxon>
        <taxon>Tracheophyta</taxon>
        <taxon>Spermatophyta</taxon>
        <taxon>Magnoliopsida</taxon>
        <taxon>eudicotyledons</taxon>
        <taxon>Gunneridae</taxon>
        <taxon>Pentapetalae</taxon>
        <taxon>Saxifragales</taxon>
        <taxon>Altingiaceae</taxon>
        <taxon>Liquidambar</taxon>
    </lineage>
</organism>
<dbReference type="Pfam" id="PF00854">
    <property type="entry name" value="PTR2"/>
    <property type="match status" value="3"/>
</dbReference>
<feature type="transmembrane region" description="Helical" evidence="6">
    <location>
        <begin position="213"/>
        <end position="233"/>
    </location>
</feature>
<feature type="transmembrane region" description="Helical" evidence="6">
    <location>
        <begin position="630"/>
        <end position="649"/>
    </location>
</feature>
<name>A0AAP0RN38_LIQFO</name>
<feature type="transmembrane region" description="Helical" evidence="6">
    <location>
        <begin position="89"/>
        <end position="112"/>
    </location>
</feature>
<feature type="transmembrane region" description="Helical" evidence="6">
    <location>
        <begin position="377"/>
        <end position="396"/>
    </location>
</feature>
<evidence type="ECO:0000256" key="1">
    <source>
        <dbReference type="ARBA" id="ARBA00004141"/>
    </source>
</evidence>
<feature type="transmembrane region" description="Helical" evidence="6">
    <location>
        <begin position="180"/>
        <end position="201"/>
    </location>
</feature>
<feature type="transmembrane region" description="Helical" evidence="6">
    <location>
        <begin position="324"/>
        <end position="339"/>
    </location>
</feature>
<dbReference type="Proteomes" id="UP001415857">
    <property type="component" value="Unassembled WGS sequence"/>
</dbReference>
<dbReference type="SUPFAM" id="SSF103473">
    <property type="entry name" value="MFS general substrate transporter"/>
    <property type="match status" value="2"/>
</dbReference>
<feature type="transmembrane region" description="Helical" evidence="6">
    <location>
        <begin position="742"/>
        <end position="764"/>
    </location>
</feature>
<keyword evidence="5 6" id="KW-0472">Membrane</keyword>
<keyword evidence="3 6" id="KW-0812">Transmembrane</keyword>
<evidence type="ECO:0000256" key="3">
    <source>
        <dbReference type="ARBA" id="ARBA00022692"/>
    </source>
</evidence>
<comment type="similarity">
    <text evidence="2">Belongs to the major facilitator superfamily. Proton-dependent oligopeptide transporter (POT/PTR) (TC 2.A.17) family.</text>
</comment>
<feature type="transmembrane region" description="Helical" evidence="6">
    <location>
        <begin position="470"/>
        <end position="489"/>
    </location>
</feature>
<dbReference type="AlphaFoldDB" id="A0AAP0RN38"/>
<feature type="transmembrane region" description="Helical" evidence="6">
    <location>
        <begin position="776"/>
        <end position="796"/>
    </location>
</feature>
<dbReference type="GO" id="GO:0016020">
    <property type="term" value="C:membrane"/>
    <property type="evidence" value="ECO:0007669"/>
    <property type="project" value="UniProtKB-SubCell"/>
</dbReference>
<feature type="transmembrane region" description="Helical" evidence="6">
    <location>
        <begin position="132"/>
        <end position="159"/>
    </location>
</feature>
<dbReference type="EMBL" id="JBBPBK010000007">
    <property type="protein sequence ID" value="KAK9281427.1"/>
    <property type="molecule type" value="Genomic_DNA"/>
</dbReference>
<evidence type="ECO:0000256" key="6">
    <source>
        <dbReference type="SAM" id="Phobius"/>
    </source>
</evidence>
<comment type="caution">
    <text evidence="7">The sequence shown here is derived from an EMBL/GenBank/DDBJ whole genome shotgun (WGS) entry which is preliminary data.</text>
</comment>
<evidence type="ECO:0000256" key="5">
    <source>
        <dbReference type="ARBA" id="ARBA00023136"/>
    </source>
</evidence>
<gene>
    <name evidence="7" type="ORF">L1049_004329</name>
</gene>
<evidence type="ECO:0000313" key="8">
    <source>
        <dbReference type="Proteomes" id="UP001415857"/>
    </source>
</evidence>
<proteinExistence type="inferred from homology"/>
<protein>
    <submittedName>
        <fullName evidence="7">Uncharacterized protein</fullName>
    </submittedName>
</protein>
<dbReference type="Gene3D" id="1.20.1250.20">
    <property type="entry name" value="MFS general substrate transporter like domains"/>
    <property type="match status" value="3"/>
</dbReference>
<evidence type="ECO:0000256" key="4">
    <source>
        <dbReference type="ARBA" id="ARBA00022989"/>
    </source>
</evidence>
<feature type="transmembrane region" description="Helical" evidence="6">
    <location>
        <begin position="655"/>
        <end position="675"/>
    </location>
</feature>
<comment type="subcellular location">
    <subcellularLocation>
        <location evidence="1">Membrane</location>
        <topology evidence="1">Multi-pass membrane protein</topology>
    </subcellularLocation>
</comment>
<feature type="transmembrane region" description="Helical" evidence="6">
    <location>
        <begin position="62"/>
        <end position="82"/>
    </location>
</feature>